<keyword evidence="1" id="KW-0472">Membrane</keyword>
<evidence type="ECO:0000256" key="1">
    <source>
        <dbReference type="SAM" id="Phobius"/>
    </source>
</evidence>
<sequence>MDLDLSTGSALRAVLVGHRRSRFLWALKGLLALSVLIGTFGAYALGVFRVSGGVIVLPAAATLVGFVVAIGVGARRSGLLVAWLNLFAAYIGFRADWAILGFSSHSISEKIMFLFDPVGLGILGVATLIIGTFGFTVGYLSRLGINRLGRRTGFRTND</sequence>
<feature type="transmembrane region" description="Helical" evidence="1">
    <location>
        <begin position="120"/>
        <end position="141"/>
    </location>
</feature>
<evidence type="ECO:0000313" key="3">
    <source>
        <dbReference type="Proteomes" id="UP000199079"/>
    </source>
</evidence>
<accession>A0A1H3NBP1</accession>
<keyword evidence="1" id="KW-1133">Transmembrane helix</keyword>
<feature type="transmembrane region" description="Helical" evidence="1">
    <location>
        <begin position="79"/>
        <end position="100"/>
    </location>
</feature>
<keyword evidence="1" id="KW-0812">Transmembrane</keyword>
<dbReference type="EMBL" id="FNPC01000012">
    <property type="protein sequence ID" value="SDY86174.1"/>
    <property type="molecule type" value="Genomic_DNA"/>
</dbReference>
<name>A0A1H3NBP1_9EURY</name>
<protein>
    <submittedName>
        <fullName evidence="2">Uncharacterized protein</fullName>
    </submittedName>
</protein>
<organism evidence="2 3">
    <name type="scientific">Halopenitus persicus</name>
    <dbReference type="NCBI Taxonomy" id="1048396"/>
    <lineage>
        <taxon>Archaea</taxon>
        <taxon>Methanobacteriati</taxon>
        <taxon>Methanobacteriota</taxon>
        <taxon>Stenosarchaea group</taxon>
        <taxon>Halobacteria</taxon>
        <taxon>Halobacteriales</taxon>
        <taxon>Haloferacaceae</taxon>
        <taxon>Halopenitus</taxon>
    </lineage>
</organism>
<dbReference type="Proteomes" id="UP000199079">
    <property type="component" value="Unassembled WGS sequence"/>
</dbReference>
<evidence type="ECO:0000313" key="2">
    <source>
        <dbReference type="EMBL" id="SDY86174.1"/>
    </source>
</evidence>
<dbReference type="AlphaFoldDB" id="A0A1H3NBP1"/>
<reference evidence="3" key="1">
    <citation type="submission" date="2016-10" db="EMBL/GenBank/DDBJ databases">
        <authorList>
            <person name="Varghese N."/>
            <person name="Submissions S."/>
        </authorList>
    </citation>
    <scope>NUCLEOTIDE SEQUENCE [LARGE SCALE GENOMIC DNA]</scope>
    <source>
        <strain evidence="3">DC30,IBRC 10041,KCTC 4046</strain>
    </source>
</reference>
<gene>
    <name evidence="2" type="ORF">SAMN05216564_11234</name>
</gene>
<feature type="transmembrane region" description="Helical" evidence="1">
    <location>
        <begin position="54"/>
        <end position="72"/>
    </location>
</feature>
<proteinExistence type="predicted"/>
<keyword evidence="3" id="KW-1185">Reference proteome</keyword>
<feature type="transmembrane region" description="Helical" evidence="1">
    <location>
        <begin position="29"/>
        <end position="48"/>
    </location>
</feature>